<reference evidence="9 10" key="1">
    <citation type="submission" date="2017-09" db="EMBL/GenBank/DDBJ databases">
        <title>Depth-based differentiation of microbial function through sediment-hosted aquifers and enrichment of novel symbionts in the deep terrestrial subsurface.</title>
        <authorList>
            <person name="Probst A.J."/>
            <person name="Ladd B."/>
            <person name="Jarett J.K."/>
            <person name="Geller-Mcgrath D.E."/>
            <person name="Sieber C.M."/>
            <person name="Emerson J.B."/>
            <person name="Anantharaman K."/>
            <person name="Thomas B.C."/>
            <person name="Malmstrom R."/>
            <person name="Stieglmeier M."/>
            <person name="Klingl A."/>
            <person name="Woyke T."/>
            <person name="Ryan C.M."/>
            <person name="Banfield J.F."/>
        </authorList>
    </citation>
    <scope>NUCLEOTIDE SEQUENCE [LARGE SCALE GENOMIC DNA]</scope>
    <source>
        <strain evidence="9">CG11_big_fil_rev_8_21_14_0_20_42_13</strain>
    </source>
</reference>
<evidence type="ECO:0008006" key="11">
    <source>
        <dbReference type="Google" id="ProtNLM"/>
    </source>
</evidence>
<feature type="transmembrane region" description="Helical" evidence="8">
    <location>
        <begin position="101"/>
        <end position="122"/>
    </location>
</feature>
<accession>A0A2H0M1N2</accession>
<evidence type="ECO:0000256" key="7">
    <source>
        <dbReference type="ARBA" id="ARBA00024033"/>
    </source>
</evidence>
<evidence type="ECO:0000256" key="8">
    <source>
        <dbReference type="SAM" id="Phobius"/>
    </source>
</evidence>
<dbReference type="GO" id="GO:0016758">
    <property type="term" value="F:hexosyltransferase activity"/>
    <property type="evidence" value="ECO:0007669"/>
    <property type="project" value="InterPro"/>
</dbReference>
<evidence type="ECO:0000313" key="10">
    <source>
        <dbReference type="Proteomes" id="UP000229641"/>
    </source>
</evidence>
<dbReference type="EMBL" id="PCWA01000030">
    <property type="protein sequence ID" value="PIQ89635.1"/>
    <property type="molecule type" value="Genomic_DNA"/>
</dbReference>
<dbReference type="AlphaFoldDB" id="A0A2H0M1N2"/>
<sequence>MPFSFHGHDIFWIYYAPFKFITQGAWDPYLHLSQNFPGLHYTYYAPFLFFIISLFLFLFQPLLPDLSRLYSVFETWNYTFTGNTIHYASIFSGMQLFRTLFIFKLPFLIFDFSIGAIILSLLKSRPKERIAAYIIWMLNPFILHSCYAIGQVDIIVTFLVMAALYCIYLRKKKTACVILTLGVLTKTMPILLIPFAIILLADSFREGVKLSIFSAVTFLTLIIPFMISSGNLVFNSFFFFGTGSSSLRQVFFMISYALLSFFYIFTRKKGPADFDFIVSAFIIILLLFYAFYVVTLRYFIVITPLLIYISMKNKKFWWYGLVFLIALFELKNFDTTVQWGLFSPLYPEFFSGLPIMDSFLNLKIDVRIIHKLMYRVFFAASLIMCAHLLYYNRKNFNFQKFMPWQKSA</sequence>
<dbReference type="Pfam" id="PF09594">
    <property type="entry name" value="GT87"/>
    <property type="match status" value="1"/>
</dbReference>
<evidence type="ECO:0000256" key="1">
    <source>
        <dbReference type="ARBA" id="ARBA00004651"/>
    </source>
</evidence>
<feature type="transmembrane region" description="Helical" evidence="8">
    <location>
        <begin position="175"/>
        <end position="200"/>
    </location>
</feature>
<evidence type="ECO:0000256" key="4">
    <source>
        <dbReference type="ARBA" id="ARBA00022692"/>
    </source>
</evidence>
<comment type="similarity">
    <text evidence="7">Belongs to the glycosyltransferase 87 family.</text>
</comment>
<keyword evidence="5 8" id="KW-1133">Transmembrane helix</keyword>
<feature type="transmembrane region" description="Helical" evidence="8">
    <location>
        <begin position="372"/>
        <end position="391"/>
    </location>
</feature>
<keyword evidence="2" id="KW-1003">Cell membrane</keyword>
<keyword evidence="6 8" id="KW-0472">Membrane</keyword>
<comment type="subcellular location">
    <subcellularLocation>
        <location evidence="1">Cell membrane</location>
        <topology evidence="1">Multi-pass membrane protein</topology>
    </subcellularLocation>
</comment>
<evidence type="ECO:0000256" key="5">
    <source>
        <dbReference type="ARBA" id="ARBA00022989"/>
    </source>
</evidence>
<feature type="transmembrane region" description="Helical" evidence="8">
    <location>
        <begin position="246"/>
        <end position="264"/>
    </location>
</feature>
<keyword evidence="4 8" id="KW-0812">Transmembrane</keyword>
<dbReference type="Proteomes" id="UP000229641">
    <property type="component" value="Unassembled WGS sequence"/>
</dbReference>
<keyword evidence="3" id="KW-0808">Transferase</keyword>
<comment type="caution">
    <text evidence="9">The sequence shown here is derived from an EMBL/GenBank/DDBJ whole genome shotgun (WGS) entry which is preliminary data.</text>
</comment>
<dbReference type="GO" id="GO:0005886">
    <property type="term" value="C:plasma membrane"/>
    <property type="evidence" value="ECO:0007669"/>
    <property type="project" value="UniProtKB-SubCell"/>
</dbReference>
<feature type="transmembrane region" description="Helical" evidence="8">
    <location>
        <begin position="276"/>
        <end position="309"/>
    </location>
</feature>
<evidence type="ECO:0000256" key="3">
    <source>
        <dbReference type="ARBA" id="ARBA00022679"/>
    </source>
</evidence>
<feature type="transmembrane region" description="Helical" evidence="8">
    <location>
        <begin position="212"/>
        <end position="234"/>
    </location>
</feature>
<evidence type="ECO:0000256" key="2">
    <source>
        <dbReference type="ARBA" id="ARBA00022475"/>
    </source>
</evidence>
<evidence type="ECO:0000256" key="6">
    <source>
        <dbReference type="ARBA" id="ARBA00023136"/>
    </source>
</evidence>
<name>A0A2H0M1N2_9BACT</name>
<feature type="transmembrane region" description="Helical" evidence="8">
    <location>
        <begin position="41"/>
        <end position="59"/>
    </location>
</feature>
<dbReference type="InterPro" id="IPR018584">
    <property type="entry name" value="GT87"/>
</dbReference>
<feature type="transmembrane region" description="Helical" evidence="8">
    <location>
        <begin position="142"/>
        <end position="168"/>
    </location>
</feature>
<evidence type="ECO:0000313" key="9">
    <source>
        <dbReference type="EMBL" id="PIQ89635.1"/>
    </source>
</evidence>
<protein>
    <recommendedName>
        <fullName evidence="11">Glycosyltransferase RgtA/B/C/D-like domain-containing protein</fullName>
    </recommendedName>
</protein>
<proteinExistence type="inferred from homology"/>
<gene>
    <name evidence="9" type="ORF">COV72_02135</name>
</gene>
<organism evidence="9 10">
    <name type="scientific">Candidatus Ghiorseimicrobium undicola</name>
    <dbReference type="NCBI Taxonomy" id="1974746"/>
    <lineage>
        <taxon>Bacteria</taxon>
        <taxon>Pseudomonadati</taxon>
        <taxon>Candidatus Omnitrophota</taxon>
        <taxon>Candidatus Ghiorseimicrobium</taxon>
    </lineage>
</organism>
<feature type="transmembrane region" description="Helical" evidence="8">
    <location>
        <begin position="316"/>
        <end position="333"/>
    </location>
</feature>